<protein>
    <submittedName>
        <fullName evidence="1">Tail completion protein</fullName>
    </submittedName>
</protein>
<evidence type="ECO:0000313" key="1">
    <source>
        <dbReference type="EMBL" id="DAD83670.1"/>
    </source>
</evidence>
<dbReference type="EMBL" id="BK014940">
    <property type="protein sequence ID" value="DAD83670.1"/>
    <property type="molecule type" value="Genomic_DNA"/>
</dbReference>
<dbReference type="InterPro" id="IPR009678">
    <property type="entry name" value="Phage_tail_completion_R"/>
</dbReference>
<accession>A0A8S5MN19</accession>
<name>A0A8S5MN19_9CAUD</name>
<sequence length="147" mass="16280">MEKPALLRAEIQKHLPELRQNPDKLTMFVTNGQIVASKGTLSHENKYRLSVMVTDFTGNIDVLNAVIIAWLQEENPQIIGPGATTPTDYSFEVELLSNNACDILIELNLTERTTVLTDENGNISIGHPRNANHDDLMTALGIGESRK</sequence>
<dbReference type="Pfam" id="PF06891">
    <property type="entry name" value="P2_Phage_GpR"/>
    <property type="match status" value="1"/>
</dbReference>
<proteinExistence type="predicted"/>
<reference evidence="1" key="1">
    <citation type="journal article" date="2021" name="Proc. Natl. Acad. Sci. U.S.A.">
        <title>A Catalog of Tens of Thousands of Viruses from Human Metagenomes Reveals Hidden Associations with Chronic Diseases.</title>
        <authorList>
            <person name="Tisza M.J."/>
            <person name="Buck C.B."/>
        </authorList>
    </citation>
    <scope>NUCLEOTIDE SEQUENCE</scope>
    <source>
        <strain evidence="1">CtPSW2</strain>
    </source>
</reference>
<organism evidence="1">
    <name type="scientific">Myoviridae sp. ctPSW2</name>
    <dbReference type="NCBI Taxonomy" id="2826648"/>
    <lineage>
        <taxon>Viruses</taxon>
        <taxon>Duplodnaviria</taxon>
        <taxon>Heunggongvirae</taxon>
        <taxon>Uroviricota</taxon>
        <taxon>Caudoviricetes</taxon>
    </lineage>
</organism>